<evidence type="ECO:0000313" key="4">
    <source>
        <dbReference type="Proteomes" id="UP000186905"/>
    </source>
</evidence>
<evidence type="ECO:0000256" key="1">
    <source>
        <dbReference type="SAM" id="Phobius"/>
    </source>
</evidence>
<comment type="caution">
    <text evidence="3">The sequence shown here is derived from an EMBL/GenBank/DDBJ whole genome shotgun (WGS) entry which is preliminary data.</text>
</comment>
<dbReference type="InterPro" id="IPR006976">
    <property type="entry name" value="VanZ-like"/>
</dbReference>
<accession>A0A1Q9GLT8</accession>
<feature type="transmembrane region" description="Helical" evidence="1">
    <location>
        <begin position="73"/>
        <end position="95"/>
    </location>
</feature>
<dbReference type="RefSeq" id="WP_075764568.1">
    <property type="nucleotide sequence ID" value="NZ_MJIL01000075.1"/>
</dbReference>
<proteinExistence type="predicted"/>
<keyword evidence="1" id="KW-0472">Membrane</keyword>
<reference evidence="3 4" key="1">
    <citation type="submission" date="2016-09" db="EMBL/GenBank/DDBJ databases">
        <title>Photobacterium proteolyticum sp. nov. a protease producing bacterium isolated from ocean sediments of Laizhou Bay.</title>
        <authorList>
            <person name="Li Y."/>
        </authorList>
    </citation>
    <scope>NUCLEOTIDE SEQUENCE [LARGE SCALE GENOMIC DNA]</scope>
    <source>
        <strain evidence="3 4">13-12</strain>
    </source>
</reference>
<sequence>MLVERFPLPWLALACYCLFITYVSLIPGQGEGDLTDLKQYKIPHLDKLLHIAAYWLYALLALLAMSRVSQRRWLASSLLLLLILHGVALEYLQITLTLNREASLQDIIANTVGVILGYLTMLVYQICQARRSH</sequence>
<evidence type="ECO:0000259" key="2">
    <source>
        <dbReference type="Pfam" id="PF04892"/>
    </source>
</evidence>
<feature type="transmembrane region" description="Helical" evidence="1">
    <location>
        <begin position="48"/>
        <end position="66"/>
    </location>
</feature>
<dbReference type="Pfam" id="PF04892">
    <property type="entry name" value="VanZ"/>
    <property type="match status" value="1"/>
</dbReference>
<dbReference type="STRING" id="1903952.BIT28_23095"/>
<keyword evidence="1" id="KW-0812">Transmembrane</keyword>
<dbReference type="AlphaFoldDB" id="A0A1Q9GLT8"/>
<evidence type="ECO:0000313" key="3">
    <source>
        <dbReference type="EMBL" id="OLQ75520.1"/>
    </source>
</evidence>
<keyword evidence="4" id="KW-1185">Reference proteome</keyword>
<feature type="transmembrane region" description="Helical" evidence="1">
    <location>
        <begin position="107"/>
        <end position="127"/>
    </location>
</feature>
<feature type="domain" description="VanZ-like" evidence="2">
    <location>
        <begin position="25"/>
        <end position="123"/>
    </location>
</feature>
<dbReference type="EMBL" id="MJIL01000075">
    <property type="protein sequence ID" value="OLQ75520.1"/>
    <property type="molecule type" value="Genomic_DNA"/>
</dbReference>
<dbReference type="NCBIfam" id="NF037970">
    <property type="entry name" value="vanZ_1"/>
    <property type="match status" value="1"/>
</dbReference>
<gene>
    <name evidence="3" type="ORF">BIT28_23095</name>
</gene>
<dbReference type="Proteomes" id="UP000186905">
    <property type="component" value="Unassembled WGS sequence"/>
</dbReference>
<protein>
    <recommendedName>
        <fullName evidence="2">VanZ-like domain-containing protein</fullName>
    </recommendedName>
</protein>
<dbReference type="PANTHER" id="PTHR28008">
    <property type="entry name" value="DOMAIN PROTEIN, PUTATIVE (AFU_ORTHOLOGUE AFUA_3G10980)-RELATED"/>
    <property type="match status" value="1"/>
</dbReference>
<dbReference type="OrthoDB" id="5817159at2"/>
<organism evidence="3 4">
    <name type="scientific">Photobacterium proteolyticum</name>
    <dbReference type="NCBI Taxonomy" id="1903952"/>
    <lineage>
        <taxon>Bacteria</taxon>
        <taxon>Pseudomonadati</taxon>
        <taxon>Pseudomonadota</taxon>
        <taxon>Gammaproteobacteria</taxon>
        <taxon>Vibrionales</taxon>
        <taxon>Vibrionaceae</taxon>
        <taxon>Photobacterium</taxon>
    </lineage>
</organism>
<feature type="transmembrane region" description="Helical" evidence="1">
    <location>
        <begin position="7"/>
        <end position="28"/>
    </location>
</feature>
<name>A0A1Q9GLT8_9GAMM</name>
<dbReference type="PANTHER" id="PTHR28008:SF1">
    <property type="entry name" value="DOMAIN PROTEIN, PUTATIVE (AFU_ORTHOLOGUE AFUA_3G10980)-RELATED"/>
    <property type="match status" value="1"/>
</dbReference>
<keyword evidence="1" id="KW-1133">Transmembrane helix</keyword>